<evidence type="ECO:0000259" key="5">
    <source>
        <dbReference type="Pfam" id="PF16912"/>
    </source>
</evidence>
<gene>
    <name evidence="6" type="ORF">A4D02_03365</name>
</gene>
<dbReference type="Proteomes" id="UP000192277">
    <property type="component" value="Unassembled WGS sequence"/>
</dbReference>
<keyword evidence="4" id="KW-0560">Oxidoreductase</keyword>
<name>A0ABX3P5D2_9BACT</name>
<dbReference type="Pfam" id="PF16912">
    <property type="entry name" value="Glu_dehyd_C"/>
    <property type="match status" value="1"/>
</dbReference>
<proteinExistence type="predicted"/>
<sequence>MKAILLTIAAGSILQQLVLENQVLLGSVNASIHHYSQAVEYLQSANATWPDEIQKVITEKIPYTKFREALFIHDPEEIKVIIDWS</sequence>
<keyword evidence="2" id="KW-0479">Metal-binding</keyword>
<accession>A0ABX3P5D2</accession>
<evidence type="ECO:0000313" key="6">
    <source>
        <dbReference type="EMBL" id="OQP55362.1"/>
    </source>
</evidence>
<evidence type="ECO:0000256" key="2">
    <source>
        <dbReference type="ARBA" id="ARBA00022723"/>
    </source>
</evidence>
<dbReference type="Gene3D" id="3.40.50.720">
    <property type="entry name" value="NAD(P)-binding Rossmann-like Domain"/>
    <property type="match status" value="1"/>
</dbReference>
<keyword evidence="7" id="KW-1185">Reference proteome</keyword>
<organism evidence="6 7">
    <name type="scientific">Niastella koreensis</name>
    <dbReference type="NCBI Taxonomy" id="354356"/>
    <lineage>
        <taxon>Bacteria</taxon>
        <taxon>Pseudomonadati</taxon>
        <taxon>Bacteroidota</taxon>
        <taxon>Chitinophagia</taxon>
        <taxon>Chitinophagales</taxon>
        <taxon>Chitinophagaceae</taxon>
        <taxon>Niastella</taxon>
    </lineage>
</organism>
<reference evidence="6 7" key="1">
    <citation type="submission" date="2016-04" db="EMBL/GenBank/DDBJ databases">
        <authorList>
            <person name="Chen L."/>
            <person name="Zhuang W."/>
            <person name="Wang G."/>
        </authorList>
    </citation>
    <scope>NUCLEOTIDE SEQUENCE [LARGE SCALE GENOMIC DNA]</scope>
    <source>
        <strain evidence="7">GR20</strain>
    </source>
</reference>
<dbReference type="EMBL" id="LWBO01000001">
    <property type="protein sequence ID" value="OQP55362.1"/>
    <property type="molecule type" value="Genomic_DNA"/>
</dbReference>
<feature type="domain" description="Glucose dehydrogenase C-terminal" evidence="5">
    <location>
        <begin position="7"/>
        <end position="83"/>
    </location>
</feature>
<dbReference type="Gene3D" id="3.90.180.10">
    <property type="entry name" value="Medium-chain alcohol dehydrogenases, catalytic domain"/>
    <property type="match status" value="1"/>
</dbReference>
<comment type="caution">
    <text evidence="6">The sequence shown here is derived from an EMBL/GenBank/DDBJ whole genome shotgun (WGS) entry which is preliminary data.</text>
</comment>
<dbReference type="RefSeq" id="WP_041347611.1">
    <property type="nucleotide sequence ID" value="NZ_LWBO01000001.1"/>
</dbReference>
<evidence type="ECO:0000256" key="1">
    <source>
        <dbReference type="ARBA" id="ARBA00001947"/>
    </source>
</evidence>
<keyword evidence="3" id="KW-0862">Zinc</keyword>
<evidence type="ECO:0000256" key="3">
    <source>
        <dbReference type="ARBA" id="ARBA00022833"/>
    </source>
</evidence>
<comment type="cofactor">
    <cofactor evidence="1">
        <name>Zn(2+)</name>
        <dbReference type="ChEBI" id="CHEBI:29105"/>
    </cofactor>
</comment>
<evidence type="ECO:0000313" key="7">
    <source>
        <dbReference type="Proteomes" id="UP000192277"/>
    </source>
</evidence>
<protein>
    <recommendedName>
        <fullName evidence="5">Glucose dehydrogenase C-terminal domain-containing protein</fullName>
    </recommendedName>
</protein>
<evidence type="ECO:0000256" key="4">
    <source>
        <dbReference type="ARBA" id="ARBA00023002"/>
    </source>
</evidence>
<dbReference type="InterPro" id="IPR031640">
    <property type="entry name" value="Glu_dehyd_C"/>
</dbReference>